<comment type="caution">
    <text evidence="1">The sequence shown here is derived from an EMBL/GenBank/DDBJ whole genome shotgun (WGS) entry which is preliminary data.</text>
</comment>
<reference evidence="1 2" key="1">
    <citation type="submission" date="2020-04" db="EMBL/GenBank/DDBJ databases">
        <authorList>
            <person name="Wallbank WR R."/>
            <person name="Pardo Diaz C."/>
            <person name="Kozak K."/>
            <person name="Martin S."/>
            <person name="Jiggins C."/>
            <person name="Moest M."/>
            <person name="Warren A I."/>
            <person name="Byers J.R.P. K."/>
            <person name="Montejo-Kovacevich G."/>
            <person name="Yen C E."/>
        </authorList>
    </citation>
    <scope>NUCLEOTIDE SEQUENCE [LARGE SCALE GENOMIC DNA]</scope>
</reference>
<dbReference type="AlphaFoldDB" id="A0A8S1ABH2"/>
<dbReference type="EMBL" id="CADEBD010000311">
    <property type="protein sequence ID" value="CAB3241799.1"/>
    <property type="molecule type" value="Genomic_DNA"/>
</dbReference>
<proteinExistence type="predicted"/>
<protein>
    <submittedName>
        <fullName evidence="1">Uncharacterized protein</fullName>
    </submittedName>
</protein>
<gene>
    <name evidence="1" type="ORF">APLA_LOCUS9617</name>
</gene>
<dbReference type="Proteomes" id="UP000494256">
    <property type="component" value="Unassembled WGS sequence"/>
</dbReference>
<evidence type="ECO:0000313" key="1">
    <source>
        <dbReference type="EMBL" id="CAB3241799.1"/>
    </source>
</evidence>
<accession>A0A8S1ABH2</accession>
<evidence type="ECO:0000313" key="2">
    <source>
        <dbReference type="Proteomes" id="UP000494256"/>
    </source>
</evidence>
<sequence>MPMRGLIGDIQLEKEGNKIIFHDDQIDCSTDACTVKCSTNEPALDRLTPRSPYKIDRSLVKKMEIYGRYWLSYSYRAAGHATLAFGNVELKELIVEKPHCELKAVMSYACEACLEQPRVTIASYNVKTEGALEFESNCTWDRQYLSCNLEMYEIKQLSMNRFCNIYIPVINKTMMITFEYEYRGGGTFCPKTTIVDEKIVALLTPQFNEIDSSAPYYNLDIETQVVSEDAQVGTPQDIFIVLDAKEDSVCDIQSTSKEVECRKRPILPVGNVFQDVESTPKLKKKCLTETKKKKYK</sequence>
<dbReference type="OrthoDB" id="10040809at2759"/>
<name>A0A8S1ABH2_ARCPL</name>
<organism evidence="1 2">
    <name type="scientific">Arctia plantaginis</name>
    <name type="common">Wood tiger moth</name>
    <name type="synonym">Phalaena plantaginis</name>
    <dbReference type="NCBI Taxonomy" id="874455"/>
    <lineage>
        <taxon>Eukaryota</taxon>
        <taxon>Metazoa</taxon>
        <taxon>Ecdysozoa</taxon>
        <taxon>Arthropoda</taxon>
        <taxon>Hexapoda</taxon>
        <taxon>Insecta</taxon>
        <taxon>Pterygota</taxon>
        <taxon>Neoptera</taxon>
        <taxon>Endopterygota</taxon>
        <taxon>Lepidoptera</taxon>
        <taxon>Glossata</taxon>
        <taxon>Ditrysia</taxon>
        <taxon>Noctuoidea</taxon>
        <taxon>Erebidae</taxon>
        <taxon>Arctiinae</taxon>
        <taxon>Arctia</taxon>
    </lineage>
</organism>